<dbReference type="GO" id="GO:0006352">
    <property type="term" value="P:DNA-templated transcription initiation"/>
    <property type="evidence" value="ECO:0007669"/>
    <property type="project" value="InterPro"/>
</dbReference>
<dbReference type="InterPro" id="IPR036388">
    <property type="entry name" value="WH-like_DNA-bd_sf"/>
</dbReference>
<accession>A0A645GC55</accession>
<organism evidence="2">
    <name type="scientific">bioreactor metagenome</name>
    <dbReference type="NCBI Taxonomy" id="1076179"/>
    <lineage>
        <taxon>unclassified sequences</taxon>
        <taxon>metagenomes</taxon>
        <taxon>ecological metagenomes</taxon>
    </lineage>
</organism>
<sequence>MFCSDNIDLSLKSDSYISFENEILASEDKKALHNSIDKLRDDYSTVLHLIYFEEMSYAQAGAVMNKSRKQVENLVMRARTTLRILLEKEGYSK</sequence>
<evidence type="ECO:0000313" key="2">
    <source>
        <dbReference type="EMBL" id="MPN23650.1"/>
    </source>
</evidence>
<dbReference type="Gene3D" id="1.10.10.10">
    <property type="entry name" value="Winged helix-like DNA-binding domain superfamily/Winged helix DNA-binding domain"/>
    <property type="match status" value="1"/>
</dbReference>
<gene>
    <name evidence="2" type="ORF">SDC9_171043</name>
</gene>
<feature type="domain" description="RNA polymerase sigma factor 70 region 4 type 2" evidence="1">
    <location>
        <begin position="31"/>
        <end position="82"/>
    </location>
</feature>
<evidence type="ECO:0000259" key="1">
    <source>
        <dbReference type="Pfam" id="PF08281"/>
    </source>
</evidence>
<dbReference type="InterPro" id="IPR013249">
    <property type="entry name" value="RNA_pol_sigma70_r4_t2"/>
</dbReference>
<dbReference type="Pfam" id="PF08281">
    <property type="entry name" value="Sigma70_r4_2"/>
    <property type="match status" value="1"/>
</dbReference>
<dbReference type="AlphaFoldDB" id="A0A645GC55"/>
<dbReference type="SUPFAM" id="SSF88659">
    <property type="entry name" value="Sigma3 and sigma4 domains of RNA polymerase sigma factors"/>
    <property type="match status" value="1"/>
</dbReference>
<protein>
    <recommendedName>
        <fullName evidence="1">RNA polymerase sigma factor 70 region 4 type 2 domain-containing protein</fullName>
    </recommendedName>
</protein>
<comment type="caution">
    <text evidence="2">The sequence shown here is derived from an EMBL/GenBank/DDBJ whole genome shotgun (WGS) entry which is preliminary data.</text>
</comment>
<proteinExistence type="predicted"/>
<reference evidence="2" key="1">
    <citation type="submission" date="2019-08" db="EMBL/GenBank/DDBJ databases">
        <authorList>
            <person name="Kucharzyk K."/>
            <person name="Murdoch R.W."/>
            <person name="Higgins S."/>
            <person name="Loffler F."/>
        </authorList>
    </citation>
    <scope>NUCLEOTIDE SEQUENCE</scope>
</reference>
<name>A0A645GC55_9ZZZZ</name>
<dbReference type="GO" id="GO:0003677">
    <property type="term" value="F:DNA binding"/>
    <property type="evidence" value="ECO:0007669"/>
    <property type="project" value="InterPro"/>
</dbReference>
<dbReference type="InterPro" id="IPR013324">
    <property type="entry name" value="RNA_pol_sigma_r3/r4-like"/>
</dbReference>
<dbReference type="EMBL" id="VSSQ01072223">
    <property type="protein sequence ID" value="MPN23650.1"/>
    <property type="molecule type" value="Genomic_DNA"/>
</dbReference>
<dbReference type="GO" id="GO:0016987">
    <property type="term" value="F:sigma factor activity"/>
    <property type="evidence" value="ECO:0007669"/>
    <property type="project" value="InterPro"/>
</dbReference>
<dbReference type="CDD" id="cd06171">
    <property type="entry name" value="Sigma70_r4"/>
    <property type="match status" value="1"/>
</dbReference>